<keyword evidence="2" id="KW-0479">Metal-binding</keyword>
<dbReference type="PANTHER" id="PTHR10869:SF241">
    <property type="entry name" value="FE2OG DIOXYGENASE DOMAIN-CONTAINING PROTEIN"/>
    <property type="match status" value="1"/>
</dbReference>
<reference evidence="7 8" key="1">
    <citation type="submission" date="2016-03" db="EMBL/GenBank/DDBJ databases">
        <authorList>
            <person name="Ploux O."/>
        </authorList>
    </citation>
    <scope>NUCLEOTIDE SEQUENCE [LARGE SCALE GENOMIC DNA]</scope>
    <source>
        <strain evidence="7 8">UAMH 11012</strain>
    </source>
</reference>
<dbReference type="EMBL" id="FJOG01000024">
    <property type="protein sequence ID" value="CZR63775.1"/>
    <property type="molecule type" value="Genomic_DNA"/>
</dbReference>
<dbReference type="Gene3D" id="2.60.120.620">
    <property type="entry name" value="q2cbj1_9rhob like domain"/>
    <property type="match status" value="1"/>
</dbReference>
<evidence type="ECO:0000256" key="3">
    <source>
        <dbReference type="ARBA" id="ARBA00022964"/>
    </source>
</evidence>
<dbReference type="GO" id="GO:0005506">
    <property type="term" value="F:iron ion binding"/>
    <property type="evidence" value="ECO:0007669"/>
    <property type="project" value="InterPro"/>
</dbReference>
<organism evidence="7 8">
    <name type="scientific">Phialocephala subalpina</name>
    <dbReference type="NCBI Taxonomy" id="576137"/>
    <lineage>
        <taxon>Eukaryota</taxon>
        <taxon>Fungi</taxon>
        <taxon>Dikarya</taxon>
        <taxon>Ascomycota</taxon>
        <taxon>Pezizomycotina</taxon>
        <taxon>Leotiomycetes</taxon>
        <taxon>Helotiales</taxon>
        <taxon>Mollisiaceae</taxon>
        <taxon>Phialocephala</taxon>
        <taxon>Phialocephala fortinii species complex</taxon>
    </lineage>
</organism>
<evidence type="ECO:0000259" key="6">
    <source>
        <dbReference type="SMART" id="SM00702"/>
    </source>
</evidence>
<dbReference type="SUPFAM" id="SSF51197">
    <property type="entry name" value="Clavaminate synthase-like"/>
    <property type="match status" value="1"/>
</dbReference>
<evidence type="ECO:0000256" key="2">
    <source>
        <dbReference type="ARBA" id="ARBA00022723"/>
    </source>
</evidence>
<evidence type="ECO:0000256" key="1">
    <source>
        <dbReference type="ARBA" id="ARBA00001961"/>
    </source>
</evidence>
<protein>
    <recommendedName>
        <fullName evidence="6">Prolyl 4-hydroxylase alpha subunit domain-containing protein</fullName>
    </recommendedName>
</protein>
<name>A0A1L7XFF6_9HELO</name>
<dbReference type="STRING" id="576137.A0A1L7XFF6"/>
<dbReference type="InterPro" id="IPR045054">
    <property type="entry name" value="P4HA-like"/>
</dbReference>
<dbReference type="Proteomes" id="UP000184330">
    <property type="component" value="Unassembled WGS sequence"/>
</dbReference>
<evidence type="ECO:0000313" key="7">
    <source>
        <dbReference type="EMBL" id="CZR63775.1"/>
    </source>
</evidence>
<accession>A0A1L7XFF6</accession>
<keyword evidence="4" id="KW-0560">Oxidoreductase</keyword>
<evidence type="ECO:0000256" key="5">
    <source>
        <dbReference type="ARBA" id="ARBA00023004"/>
    </source>
</evidence>
<dbReference type="InterPro" id="IPR044862">
    <property type="entry name" value="Pro_4_hyd_alph_FE2OG_OXY"/>
</dbReference>
<proteinExistence type="predicted"/>
<dbReference type="AlphaFoldDB" id="A0A1L7XFF6"/>
<gene>
    <name evidence="7" type="ORF">PAC_13672</name>
</gene>
<dbReference type="GO" id="GO:0004656">
    <property type="term" value="F:procollagen-proline 4-dioxygenase activity"/>
    <property type="evidence" value="ECO:0007669"/>
    <property type="project" value="TreeGrafter"/>
</dbReference>
<dbReference type="GO" id="GO:0031418">
    <property type="term" value="F:L-ascorbic acid binding"/>
    <property type="evidence" value="ECO:0007669"/>
    <property type="project" value="InterPro"/>
</dbReference>
<keyword evidence="3" id="KW-0223">Dioxygenase</keyword>
<evidence type="ECO:0000256" key="4">
    <source>
        <dbReference type="ARBA" id="ARBA00023002"/>
    </source>
</evidence>
<dbReference type="OrthoDB" id="69177at2759"/>
<keyword evidence="5" id="KW-0408">Iron</keyword>
<dbReference type="Pfam" id="PF13640">
    <property type="entry name" value="2OG-FeII_Oxy_3"/>
    <property type="match status" value="1"/>
</dbReference>
<evidence type="ECO:0000313" key="8">
    <source>
        <dbReference type="Proteomes" id="UP000184330"/>
    </source>
</evidence>
<dbReference type="PANTHER" id="PTHR10869">
    <property type="entry name" value="PROLYL 4-HYDROXYLASE ALPHA SUBUNIT"/>
    <property type="match status" value="1"/>
</dbReference>
<feature type="domain" description="Prolyl 4-hydroxylase alpha subunit" evidence="6">
    <location>
        <begin position="78"/>
        <end position="309"/>
    </location>
</feature>
<keyword evidence="8" id="KW-1185">Reference proteome</keyword>
<sequence length="330" mass="37698">MSTILKQARQRFAREGAQRKKGKGDTSANRFPEVIQTSYTSLDVDYPADFLTPLPDPSIIKVEKIDFKNSELSEYRNLYAVVLDNVLTQAECDQIITYAEMSKGAHAEGEEGPADNGWVPAMVNAGRNAEILVTHYRNSDRIIWDEQEIMRRLWQRVLQGEGMKEYFSSLEGEKYAPAIGTFRNGEKWRATDYGLNERMRFLRYGPGQFFKEHCDGTYETPDGRQRSFYTFHLYLNDSAQALGIKKGSKEDTPDLLHGGATTFHSTDMTKRIDVDPKIGRILIFQHRRLLHSGDLVTKGVKYTMRSDLMFEYEDQDLDDGGDDADGVVFE</sequence>
<dbReference type="SMART" id="SM00702">
    <property type="entry name" value="P4Hc"/>
    <property type="match status" value="1"/>
</dbReference>
<dbReference type="InterPro" id="IPR006620">
    <property type="entry name" value="Pro_4_hyd_alph"/>
</dbReference>
<dbReference type="GO" id="GO:0005783">
    <property type="term" value="C:endoplasmic reticulum"/>
    <property type="evidence" value="ECO:0007669"/>
    <property type="project" value="TreeGrafter"/>
</dbReference>
<comment type="cofactor">
    <cofactor evidence="1">
        <name>L-ascorbate</name>
        <dbReference type="ChEBI" id="CHEBI:38290"/>
    </cofactor>
</comment>